<reference evidence="3" key="1">
    <citation type="journal article" date="2020" name="mSystems">
        <title>Genome- and Community-Level Interaction Insights into Carbon Utilization and Element Cycling Functions of Hydrothermarchaeota in Hydrothermal Sediment.</title>
        <authorList>
            <person name="Zhou Z."/>
            <person name="Liu Y."/>
            <person name="Xu W."/>
            <person name="Pan J."/>
            <person name="Luo Z.H."/>
            <person name="Li M."/>
        </authorList>
    </citation>
    <scope>NUCLEOTIDE SEQUENCE [LARGE SCALE GENOMIC DNA]</scope>
    <source>
        <strain evidence="3">HyVt-507</strain>
    </source>
</reference>
<dbReference type="InterPro" id="IPR028976">
    <property type="entry name" value="CheC-like_sf"/>
</dbReference>
<proteinExistence type="predicted"/>
<dbReference type="CDD" id="cd17910">
    <property type="entry name" value="CheC_ClassII"/>
    <property type="match status" value="1"/>
</dbReference>
<dbReference type="Gene3D" id="3.40.1550.10">
    <property type="entry name" value="CheC-like"/>
    <property type="match status" value="1"/>
</dbReference>
<dbReference type="AlphaFoldDB" id="A0A7C3BZJ4"/>
<comment type="caution">
    <text evidence="3">The sequence shown here is derived from an EMBL/GenBank/DDBJ whole genome shotgun (WGS) entry which is preliminary data.</text>
</comment>
<dbReference type="InterPro" id="IPR051469">
    <property type="entry name" value="FliN/MopA/SpaO"/>
</dbReference>
<evidence type="ECO:0000259" key="2">
    <source>
        <dbReference type="Pfam" id="PF13690"/>
    </source>
</evidence>
<gene>
    <name evidence="3" type="ORF">ENJ67_02505</name>
</gene>
<dbReference type="Proteomes" id="UP000886390">
    <property type="component" value="Unassembled WGS sequence"/>
</dbReference>
<dbReference type="GO" id="GO:0006935">
    <property type="term" value="P:chemotaxis"/>
    <property type="evidence" value="ECO:0007669"/>
    <property type="project" value="UniProtKB-KW"/>
</dbReference>
<name>A0A7C3BZJ4_9BACT</name>
<dbReference type="SUPFAM" id="SSF103039">
    <property type="entry name" value="CheC-like"/>
    <property type="match status" value="1"/>
</dbReference>
<dbReference type="PANTHER" id="PTHR43484:SF1">
    <property type="entry name" value="FLAGELLAR MOTOR SWITCH PROTEIN FLIN"/>
    <property type="match status" value="1"/>
</dbReference>
<evidence type="ECO:0000256" key="1">
    <source>
        <dbReference type="ARBA" id="ARBA00022500"/>
    </source>
</evidence>
<dbReference type="EMBL" id="DRNH01000135">
    <property type="protein sequence ID" value="HFB53582.1"/>
    <property type="molecule type" value="Genomic_DNA"/>
</dbReference>
<dbReference type="Pfam" id="PF13690">
    <property type="entry name" value="CheX"/>
    <property type="match status" value="1"/>
</dbReference>
<organism evidence="3">
    <name type="scientific">Sulfurimonas autotrophica</name>
    <dbReference type="NCBI Taxonomy" id="202747"/>
    <lineage>
        <taxon>Bacteria</taxon>
        <taxon>Pseudomonadati</taxon>
        <taxon>Campylobacterota</taxon>
        <taxon>Epsilonproteobacteria</taxon>
        <taxon>Campylobacterales</taxon>
        <taxon>Sulfurimonadaceae</taxon>
        <taxon>Sulfurimonas</taxon>
    </lineage>
</organism>
<evidence type="ECO:0000313" key="3">
    <source>
        <dbReference type="EMBL" id="HFB53582.1"/>
    </source>
</evidence>
<protein>
    <submittedName>
        <fullName evidence="3">Chemotaxis protein CheC</fullName>
    </submittedName>
</protein>
<dbReference type="PANTHER" id="PTHR43484">
    <property type="match status" value="1"/>
</dbReference>
<dbReference type="InterPro" id="IPR028051">
    <property type="entry name" value="CheX-like_dom"/>
</dbReference>
<accession>A0A7C3BZJ4</accession>
<sequence length="199" mass="22515">MNELTLTEDEKDVLQELMNIAYGSATAVVADMLEAFASLSIPNIKIMTVSELLKTFHELKSSSYFFSSQAFSGEFNGESAFFINEESANNLAKHLELENREDLDDAILELTNVLTSSLTTKLAQEMETEVSFSLPNILKIPLEEMEDVETFQLYSQVIVIDTNLNFQDQKINGKIFILTKDESILWLKTKLNTILDQLL</sequence>
<keyword evidence="1" id="KW-0145">Chemotaxis</keyword>
<feature type="domain" description="Chemotaxis phosphatase CheX-like" evidence="2">
    <location>
        <begin position="70"/>
        <end position="153"/>
    </location>
</feature>